<organism evidence="2 3">
    <name type="scientific">Rhizophagus irregularis</name>
    <dbReference type="NCBI Taxonomy" id="588596"/>
    <lineage>
        <taxon>Eukaryota</taxon>
        <taxon>Fungi</taxon>
        <taxon>Fungi incertae sedis</taxon>
        <taxon>Mucoromycota</taxon>
        <taxon>Glomeromycotina</taxon>
        <taxon>Glomeromycetes</taxon>
        <taxon>Glomerales</taxon>
        <taxon>Glomeraceae</taxon>
        <taxon>Rhizophagus</taxon>
    </lineage>
</organism>
<dbReference type="InterPro" id="IPR023211">
    <property type="entry name" value="DNA_pol_palm_dom_sf"/>
</dbReference>
<dbReference type="InterPro" id="IPR043502">
    <property type="entry name" value="DNA/RNA_pol_sf"/>
</dbReference>
<dbReference type="SUPFAM" id="SSF56672">
    <property type="entry name" value="DNA/RNA polymerases"/>
    <property type="match status" value="1"/>
</dbReference>
<evidence type="ECO:0000256" key="1">
    <source>
        <dbReference type="SAM" id="MobiDB-lite"/>
    </source>
</evidence>
<gene>
    <name evidence="2" type="ORF">RhiirC2_789209</name>
</gene>
<protein>
    <submittedName>
        <fullName evidence="2">Uncharacterized protein</fullName>
    </submittedName>
</protein>
<name>A0A2N1MNM5_9GLOM</name>
<evidence type="ECO:0000313" key="3">
    <source>
        <dbReference type="Proteomes" id="UP000233469"/>
    </source>
</evidence>
<dbReference type="VEuPathDB" id="FungiDB:FUN_019153"/>
<dbReference type="VEuPathDB" id="FungiDB:RhiirA1_477530"/>
<feature type="region of interest" description="Disordered" evidence="1">
    <location>
        <begin position="255"/>
        <end position="353"/>
    </location>
</feature>
<dbReference type="AlphaFoldDB" id="A0A2N1MNM5"/>
<reference evidence="2 3" key="1">
    <citation type="submission" date="2016-04" db="EMBL/GenBank/DDBJ databases">
        <title>Genome analyses suggest a sexual origin of heterokaryosis in a supposedly ancient asexual fungus.</title>
        <authorList>
            <person name="Ropars J."/>
            <person name="Sedzielewska K."/>
            <person name="Noel J."/>
            <person name="Charron P."/>
            <person name="Farinelli L."/>
            <person name="Marton T."/>
            <person name="Kruger M."/>
            <person name="Pelin A."/>
            <person name="Brachmann A."/>
            <person name="Corradi N."/>
        </authorList>
    </citation>
    <scope>NUCLEOTIDE SEQUENCE [LARGE SCALE GENOMIC DNA]</scope>
    <source>
        <strain evidence="2 3">C2</strain>
    </source>
</reference>
<evidence type="ECO:0000313" key="2">
    <source>
        <dbReference type="EMBL" id="PKK63231.1"/>
    </source>
</evidence>
<accession>A0A2N1MNM5</accession>
<dbReference type="Gene3D" id="3.90.1600.10">
    <property type="entry name" value="Palm domain of DNA polymerase"/>
    <property type="match status" value="1"/>
</dbReference>
<sequence length="370" mass="42233">MENLRKRQCVSVVQPLTHLKKYKKLTSDPAFKSRRIFTENLVAVHCCKTEVNLNRPIYIGMCVLDLSKLCMYQFYYDTLKAKYKDKVRLCYTDTDSLLVQIQTENINADLINMADQFDFSNYPIDHPIRQAIGDEKIAENTKVPGLFNECNGAIIVEFISLHPKMYSILKGANHMDKVTFLAIRSDKHSIHTVEMSKVGLSPMDDKKWIAPDNITTYAHDDLLRQGFQKPPDPVHIKLPSMPDLVMTPIDQTVIPENSQKKDKQKAHVTADKQITNQSTKANPDKAQNKPKAKNTPNMKKSGKSDMNLDRNKPKKKDKPASLKKVSKNNNQEEKYPNTQKKVKKSLKKKGNNKDNKAVLAEILTLLQKLV</sequence>
<dbReference type="EMBL" id="LLXL01001699">
    <property type="protein sequence ID" value="PKK63231.1"/>
    <property type="molecule type" value="Genomic_DNA"/>
</dbReference>
<comment type="caution">
    <text evidence="2">The sequence shown here is derived from an EMBL/GenBank/DDBJ whole genome shotgun (WGS) entry which is preliminary data.</text>
</comment>
<dbReference type="PANTHER" id="PTHR31511:SF12">
    <property type="entry name" value="RHO TERMINATION FACTOR N-TERMINAL DOMAIN-CONTAINING PROTEIN"/>
    <property type="match status" value="1"/>
</dbReference>
<proteinExistence type="predicted"/>
<dbReference type="PANTHER" id="PTHR31511">
    <property type="entry name" value="PROTEIN CBG23764"/>
    <property type="match status" value="1"/>
</dbReference>
<feature type="compositionally biased region" description="Basic and acidic residues" evidence="1">
    <location>
        <begin position="302"/>
        <end position="311"/>
    </location>
</feature>
<feature type="compositionally biased region" description="Basic residues" evidence="1">
    <location>
        <begin position="340"/>
        <end position="350"/>
    </location>
</feature>
<dbReference type="Proteomes" id="UP000233469">
    <property type="component" value="Unassembled WGS sequence"/>
</dbReference>
<reference evidence="2 3" key="2">
    <citation type="submission" date="2017-10" db="EMBL/GenBank/DDBJ databases">
        <title>Extensive intraspecific genome diversity in a model arbuscular mycorrhizal fungus.</title>
        <authorList>
            <person name="Chen E.C.H."/>
            <person name="Morin E."/>
            <person name="Baudet D."/>
            <person name="Noel J."/>
            <person name="Ndikumana S."/>
            <person name="Charron P."/>
            <person name="St-Onge C."/>
            <person name="Giorgi J."/>
            <person name="Grigoriev I.V."/>
            <person name="Roux C."/>
            <person name="Martin F.M."/>
            <person name="Corradi N."/>
        </authorList>
    </citation>
    <scope>NUCLEOTIDE SEQUENCE [LARGE SCALE GENOMIC DNA]</scope>
    <source>
        <strain evidence="2 3">C2</strain>
    </source>
</reference>
<feature type="compositionally biased region" description="Polar residues" evidence="1">
    <location>
        <begin position="272"/>
        <end position="281"/>
    </location>
</feature>